<reference evidence="2 3" key="1">
    <citation type="journal article" date="2016" name="Nat. Commun.">
        <title>Thousands of microbial genomes shed light on interconnected biogeochemical processes in an aquifer system.</title>
        <authorList>
            <person name="Anantharaman K."/>
            <person name="Brown C.T."/>
            <person name="Hug L.A."/>
            <person name="Sharon I."/>
            <person name="Castelle C.J."/>
            <person name="Probst A.J."/>
            <person name="Thomas B.C."/>
            <person name="Singh A."/>
            <person name="Wilkins M.J."/>
            <person name="Karaoz U."/>
            <person name="Brodie E.L."/>
            <person name="Williams K.H."/>
            <person name="Hubbard S.S."/>
            <person name="Banfield J.F."/>
        </authorList>
    </citation>
    <scope>NUCLEOTIDE SEQUENCE [LARGE SCALE GENOMIC DNA]</scope>
</reference>
<dbReference type="SUPFAM" id="SSF51445">
    <property type="entry name" value="(Trans)glycosidases"/>
    <property type="match status" value="1"/>
</dbReference>
<dbReference type="Gene3D" id="3.20.20.80">
    <property type="entry name" value="Glycosidases"/>
    <property type="match status" value="1"/>
</dbReference>
<dbReference type="EMBL" id="MHIX01000032">
    <property type="protein sequence ID" value="OGY58835.1"/>
    <property type="molecule type" value="Genomic_DNA"/>
</dbReference>
<sequence length="383" mass="44059">MRFWFWIFFLVVFFGGLTSFLMIDNRFEVLGELKPETPNVELIEQQDIEPQASLQNPPQTVKAVYATSWSMGSERKIEYFLKLIRETELNAIIIDIKDYTGHISYDTQNEAVLRYNTKDVRIRRVNALLKRLHSEGVYVIGRVSVFQDQALAKARPDLAVRDSRTATTWKDSKGLSWIDPSSREAWDYNASIAKDALARGFDEINFDYIRFPSDGNLSVLEFPFYDEKTVLKQTVMSNFFSYLNNYFGQARISGSIFGQTTVNTDDLGIGQLLEDAYRGFDFVSPMVYPSHYGKGFLNFQSPAEHPYEVVRYSLQVALRRSTPTEVEDYSSKLRPWLQDFDLGADYGADKVRGQIRAVEELGLTSGWMLWAPDNVYTREALNQ</sequence>
<name>A0A1G1Z2G9_9BACT</name>
<evidence type="ECO:0000259" key="1">
    <source>
        <dbReference type="Pfam" id="PF13200"/>
    </source>
</evidence>
<dbReference type="InterPro" id="IPR017853">
    <property type="entry name" value="GH"/>
</dbReference>
<organism evidence="2 3">
    <name type="scientific">Candidatus Colwellbacteria bacterium RIFCSPHIGHO2_12_FULL_44_17</name>
    <dbReference type="NCBI Taxonomy" id="1797689"/>
    <lineage>
        <taxon>Bacteria</taxon>
        <taxon>Candidatus Colwelliibacteriota</taxon>
    </lineage>
</organism>
<evidence type="ECO:0000313" key="3">
    <source>
        <dbReference type="Proteomes" id="UP000178515"/>
    </source>
</evidence>
<proteinExistence type="predicted"/>
<accession>A0A1G1Z2G9</accession>
<dbReference type="InterPro" id="IPR025275">
    <property type="entry name" value="DUF4015"/>
</dbReference>
<feature type="domain" description="DUF4015" evidence="1">
    <location>
        <begin position="63"/>
        <end position="376"/>
    </location>
</feature>
<dbReference type="AlphaFoldDB" id="A0A1G1Z2G9"/>
<evidence type="ECO:0000313" key="2">
    <source>
        <dbReference type="EMBL" id="OGY58835.1"/>
    </source>
</evidence>
<comment type="caution">
    <text evidence="2">The sequence shown here is derived from an EMBL/GenBank/DDBJ whole genome shotgun (WGS) entry which is preliminary data.</text>
</comment>
<dbReference type="STRING" id="1797689.A3F24_02360"/>
<dbReference type="Pfam" id="PF13200">
    <property type="entry name" value="DUF4015"/>
    <property type="match status" value="1"/>
</dbReference>
<gene>
    <name evidence="2" type="ORF">A3F24_02360</name>
</gene>
<protein>
    <recommendedName>
        <fullName evidence="1">DUF4015 domain-containing protein</fullName>
    </recommendedName>
</protein>
<dbReference type="Proteomes" id="UP000178515">
    <property type="component" value="Unassembled WGS sequence"/>
</dbReference>